<reference evidence="2" key="3">
    <citation type="submission" date="2020-06" db="EMBL/GenBank/DDBJ databases">
        <title>Helianthus annuus Genome sequencing and assembly Release 2.</title>
        <authorList>
            <person name="Gouzy J."/>
            <person name="Langlade N."/>
            <person name="Munos S."/>
        </authorList>
    </citation>
    <scope>NUCLEOTIDE SEQUENCE</scope>
    <source>
        <tissue evidence="2">Leaves</tissue>
    </source>
</reference>
<dbReference type="Proteomes" id="UP000215914">
    <property type="component" value="Chromosome 10"/>
</dbReference>
<keyword evidence="4" id="KW-1185">Reference proteome</keyword>
<dbReference type="InParanoid" id="A0A251TMW6"/>
<gene>
    <name evidence="3" type="ORF">HannXRQ_Chr10g0305831</name>
    <name evidence="2" type="ORF">HanXRQr2_Chr10g0450881</name>
</gene>
<evidence type="ECO:0000313" key="2">
    <source>
        <dbReference type="EMBL" id="KAF5787271.1"/>
    </source>
</evidence>
<proteinExistence type="predicted"/>
<feature type="transmembrane region" description="Helical" evidence="1">
    <location>
        <begin position="20"/>
        <end position="39"/>
    </location>
</feature>
<accession>A0A251TMW6</accession>
<dbReference type="EMBL" id="MNCJ02000325">
    <property type="protein sequence ID" value="KAF5787271.1"/>
    <property type="molecule type" value="Genomic_DNA"/>
</dbReference>
<dbReference type="Gramene" id="mRNA:HanXRQr2_Chr10g0450881">
    <property type="protein sequence ID" value="mRNA:HanXRQr2_Chr10g0450881"/>
    <property type="gene ID" value="HanXRQr2_Chr10g0450881"/>
</dbReference>
<protein>
    <submittedName>
        <fullName evidence="3">Uncharacterized protein</fullName>
    </submittedName>
</protein>
<dbReference type="EMBL" id="CM007899">
    <property type="protein sequence ID" value="OTG12083.1"/>
    <property type="molecule type" value="Genomic_DNA"/>
</dbReference>
<reference evidence="3" key="2">
    <citation type="submission" date="2017-02" db="EMBL/GenBank/DDBJ databases">
        <title>Sunflower complete genome.</title>
        <authorList>
            <person name="Langlade N."/>
            <person name="Munos S."/>
        </authorList>
    </citation>
    <scope>NUCLEOTIDE SEQUENCE [LARGE SCALE GENOMIC DNA]</scope>
    <source>
        <tissue evidence="3">Leaves</tissue>
    </source>
</reference>
<keyword evidence="1" id="KW-0472">Membrane</keyword>
<sequence>MLGSSHASSLSIIFEVLPRSLAAALTLASLFSITLSWHLTIMTRGMFGRATAMHVKVTIGKLQLLTISKESRD</sequence>
<reference evidence="2 4" key="1">
    <citation type="journal article" date="2017" name="Nature">
        <title>The sunflower genome provides insights into oil metabolism, flowering and Asterid evolution.</title>
        <authorList>
            <person name="Badouin H."/>
            <person name="Gouzy J."/>
            <person name="Grassa C.J."/>
            <person name="Murat F."/>
            <person name="Staton S.E."/>
            <person name="Cottret L."/>
            <person name="Lelandais-Briere C."/>
            <person name="Owens G.L."/>
            <person name="Carrere S."/>
            <person name="Mayjonade B."/>
            <person name="Legrand L."/>
            <person name="Gill N."/>
            <person name="Kane N.C."/>
            <person name="Bowers J.E."/>
            <person name="Hubner S."/>
            <person name="Bellec A."/>
            <person name="Berard A."/>
            <person name="Berges H."/>
            <person name="Blanchet N."/>
            <person name="Boniface M.C."/>
            <person name="Brunel D."/>
            <person name="Catrice O."/>
            <person name="Chaidir N."/>
            <person name="Claudel C."/>
            <person name="Donnadieu C."/>
            <person name="Faraut T."/>
            <person name="Fievet G."/>
            <person name="Helmstetter N."/>
            <person name="King M."/>
            <person name="Knapp S.J."/>
            <person name="Lai Z."/>
            <person name="Le Paslier M.C."/>
            <person name="Lippi Y."/>
            <person name="Lorenzon L."/>
            <person name="Mandel J.R."/>
            <person name="Marage G."/>
            <person name="Marchand G."/>
            <person name="Marquand E."/>
            <person name="Bret-Mestries E."/>
            <person name="Morien E."/>
            <person name="Nambeesan S."/>
            <person name="Nguyen T."/>
            <person name="Pegot-Espagnet P."/>
            <person name="Pouilly N."/>
            <person name="Raftis F."/>
            <person name="Sallet E."/>
            <person name="Schiex T."/>
            <person name="Thomas J."/>
            <person name="Vandecasteele C."/>
            <person name="Vares D."/>
            <person name="Vear F."/>
            <person name="Vautrin S."/>
            <person name="Crespi M."/>
            <person name="Mangin B."/>
            <person name="Burke J.M."/>
            <person name="Salse J."/>
            <person name="Munos S."/>
            <person name="Vincourt P."/>
            <person name="Rieseberg L.H."/>
            <person name="Langlade N.B."/>
        </authorList>
    </citation>
    <scope>NUCLEOTIDE SEQUENCE [LARGE SCALE GENOMIC DNA]</scope>
    <source>
        <strain evidence="4">cv. SF193</strain>
        <tissue evidence="2">Leaves</tissue>
    </source>
</reference>
<name>A0A251TMW6_HELAN</name>
<keyword evidence="1" id="KW-0812">Transmembrane</keyword>
<evidence type="ECO:0000313" key="4">
    <source>
        <dbReference type="Proteomes" id="UP000215914"/>
    </source>
</evidence>
<keyword evidence="1" id="KW-1133">Transmembrane helix</keyword>
<evidence type="ECO:0000256" key="1">
    <source>
        <dbReference type="SAM" id="Phobius"/>
    </source>
</evidence>
<evidence type="ECO:0000313" key="3">
    <source>
        <dbReference type="EMBL" id="OTG12083.1"/>
    </source>
</evidence>
<organism evidence="3 4">
    <name type="scientific">Helianthus annuus</name>
    <name type="common">Common sunflower</name>
    <dbReference type="NCBI Taxonomy" id="4232"/>
    <lineage>
        <taxon>Eukaryota</taxon>
        <taxon>Viridiplantae</taxon>
        <taxon>Streptophyta</taxon>
        <taxon>Embryophyta</taxon>
        <taxon>Tracheophyta</taxon>
        <taxon>Spermatophyta</taxon>
        <taxon>Magnoliopsida</taxon>
        <taxon>eudicotyledons</taxon>
        <taxon>Gunneridae</taxon>
        <taxon>Pentapetalae</taxon>
        <taxon>asterids</taxon>
        <taxon>campanulids</taxon>
        <taxon>Asterales</taxon>
        <taxon>Asteraceae</taxon>
        <taxon>Asteroideae</taxon>
        <taxon>Heliantheae alliance</taxon>
        <taxon>Heliantheae</taxon>
        <taxon>Helianthus</taxon>
    </lineage>
</organism>
<dbReference type="AlphaFoldDB" id="A0A251TMW6"/>